<dbReference type="InterPro" id="IPR036365">
    <property type="entry name" value="PGBD-like_sf"/>
</dbReference>
<reference evidence="1 2" key="1">
    <citation type="submission" date="2019-09" db="EMBL/GenBank/DDBJ databases">
        <title>FDA dAtabase for Regulatory Grade micrObial Sequences (FDA-ARGOS): Supporting development and validation of Infectious Disease Dx tests.</title>
        <authorList>
            <person name="Sciortino C."/>
            <person name="Tallon L."/>
            <person name="Sadzewicz L."/>
            <person name="Vavikolanu K."/>
            <person name="Mehta A."/>
            <person name="Aluvathingal J."/>
            <person name="Nadendla S."/>
            <person name="Nandy P."/>
            <person name="Geyer C."/>
            <person name="Yan Y."/>
            <person name="Sichtig H."/>
        </authorList>
    </citation>
    <scope>NUCLEOTIDE SEQUENCE [LARGE SCALE GENOMIC DNA]</scope>
    <source>
        <strain evidence="1 2">FDAARGOS_643</strain>
    </source>
</reference>
<gene>
    <name evidence="1" type="ORF">FOB51_09635</name>
</gene>
<dbReference type="InterPro" id="IPR052354">
    <property type="entry name" value="Cell_Wall_Dynamics_Protein"/>
</dbReference>
<evidence type="ECO:0000313" key="2">
    <source>
        <dbReference type="Proteomes" id="UP000324507"/>
    </source>
</evidence>
<dbReference type="RefSeq" id="WP_150350432.1">
    <property type="nucleotide sequence ID" value="NZ_CP044081.1"/>
</dbReference>
<protein>
    <submittedName>
        <fullName evidence="1">Peptidoglycan-binding protein</fullName>
    </submittedName>
</protein>
<organism evidence="1 2">
    <name type="scientific">Paracoccus yeei</name>
    <dbReference type="NCBI Taxonomy" id="147645"/>
    <lineage>
        <taxon>Bacteria</taxon>
        <taxon>Pseudomonadati</taxon>
        <taxon>Pseudomonadota</taxon>
        <taxon>Alphaproteobacteria</taxon>
        <taxon>Rhodobacterales</taxon>
        <taxon>Paracoccaceae</taxon>
        <taxon>Paracoccus</taxon>
    </lineage>
</organism>
<dbReference type="InterPro" id="IPR023346">
    <property type="entry name" value="Lysozyme-like_dom_sf"/>
</dbReference>
<dbReference type="Gene3D" id="1.10.530.10">
    <property type="match status" value="1"/>
</dbReference>
<dbReference type="PANTHER" id="PTHR34408">
    <property type="entry name" value="FAMILY PROTEIN, PUTATIVE-RELATED"/>
    <property type="match status" value="1"/>
</dbReference>
<dbReference type="SUPFAM" id="SSF47090">
    <property type="entry name" value="PGBD-like"/>
    <property type="match status" value="1"/>
</dbReference>
<dbReference type="PANTHER" id="PTHR34408:SF1">
    <property type="entry name" value="GLYCOSYL HYDROLASE FAMILY 19 DOMAIN-CONTAINING PROTEIN HI_1415"/>
    <property type="match status" value="1"/>
</dbReference>
<dbReference type="SUPFAM" id="SSF53955">
    <property type="entry name" value="Lysozyme-like"/>
    <property type="match status" value="1"/>
</dbReference>
<proteinExistence type="predicted"/>
<name>A0A5P2QRQ8_9RHOB</name>
<accession>A0A5P2QRQ8</accession>
<dbReference type="EMBL" id="CP044081">
    <property type="protein sequence ID" value="QEU08243.1"/>
    <property type="molecule type" value="Genomic_DNA"/>
</dbReference>
<sequence>MQLTADHLASIAGKTANSNMRSTLLGLQKAGVGTGLNRAHRLAHYLGQLAHESGGWVYDREIWGPTAAQKRYEGRISLGNTQPGDGSRFRGRGPIQITGRANYRSYTAWARRLDPAAPDFEADPDAVNTDPWEGLGPIWYWAEGNPARASLNVLADLNDIETLTRRINGGVNGLADRKAKYLRAALVLAGFGPTDVRRFQSAAGLVADNIAGPKTKAALHTHLKASPFITFSEQ</sequence>
<dbReference type="AlphaFoldDB" id="A0A5P2QRQ8"/>
<dbReference type="Proteomes" id="UP000324507">
    <property type="component" value="Chromosome"/>
</dbReference>
<evidence type="ECO:0000313" key="1">
    <source>
        <dbReference type="EMBL" id="QEU08243.1"/>
    </source>
</evidence>